<sequence>MTRLQEALTQLREHQDQLDADGCRVGVSREALDIVLSSFNENPAPQITEEGVARRVAGMIGDAVGYFWNAALIPTHEHGDATANAVMSGMVSGMAAIASNLERHSKEQPHV</sequence>
<proteinExistence type="predicted"/>
<name>A0A0K1LLT7_9CAUD</name>
<dbReference type="Proteomes" id="UP000225322">
    <property type="component" value="Segment"/>
</dbReference>
<accession>A0A0K1LLT7</accession>
<evidence type="ECO:0000313" key="1">
    <source>
        <dbReference type="EMBL" id="AKU43477.1"/>
    </source>
</evidence>
<gene>
    <name evidence="1" type="ORF">CPT_Sansa73</name>
</gene>
<protein>
    <submittedName>
        <fullName evidence="1">Uncharacterized protein</fullName>
    </submittedName>
</protein>
<keyword evidence="2" id="KW-1185">Reference proteome</keyword>
<evidence type="ECO:0000313" key="2">
    <source>
        <dbReference type="Proteomes" id="UP000225322"/>
    </source>
</evidence>
<reference evidence="1 2" key="1">
    <citation type="journal article" date="2015" name="Genome Announc.">
        <title>Complete Genome Sequence of Caulobacter crescentus Siphophage Sansa.</title>
        <authorList>
            <person name="Vara L."/>
            <person name="Kane A.A."/>
            <person name="Cahill J.L."/>
            <person name="Rasche E.S."/>
            <person name="Kuty Everett G.F."/>
        </authorList>
    </citation>
    <scope>NUCLEOTIDE SEQUENCE [LARGE SCALE GENOMIC DNA]</scope>
</reference>
<organism evidence="1 2">
    <name type="scientific">Caulobacter phage Sansa</name>
    <dbReference type="NCBI Taxonomy" id="1675600"/>
    <lineage>
        <taxon>Viruses</taxon>
        <taxon>Duplodnaviria</taxon>
        <taxon>Heunggongvirae</taxon>
        <taxon>Uroviricota</taxon>
        <taxon>Caudoviricetes</taxon>
        <taxon>Sansavirus</taxon>
        <taxon>Sansavirus sansa</taxon>
        <taxon>Caulobacter virus Sansa</taxon>
    </lineage>
</organism>
<dbReference type="EMBL" id="KT001913">
    <property type="protein sequence ID" value="AKU43477.1"/>
    <property type="molecule type" value="Genomic_DNA"/>
</dbReference>